<reference evidence="1 2" key="1">
    <citation type="submission" date="2021-06" db="EMBL/GenBank/DDBJ databases">
        <authorList>
            <person name="Palmer J.M."/>
        </authorList>
    </citation>
    <scope>NUCLEOTIDE SEQUENCE [LARGE SCALE GENOMIC DNA]</scope>
    <source>
        <strain evidence="1 2">XC_2019</strain>
        <tissue evidence="1">Muscle</tissue>
    </source>
</reference>
<organism evidence="1 2">
    <name type="scientific">Xenoophorus captivus</name>
    <dbReference type="NCBI Taxonomy" id="1517983"/>
    <lineage>
        <taxon>Eukaryota</taxon>
        <taxon>Metazoa</taxon>
        <taxon>Chordata</taxon>
        <taxon>Craniata</taxon>
        <taxon>Vertebrata</taxon>
        <taxon>Euteleostomi</taxon>
        <taxon>Actinopterygii</taxon>
        <taxon>Neopterygii</taxon>
        <taxon>Teleostei</taxon>
        <taxon>Neoteleostei</taxon>
        <taxon>Acanthomorphata</taxon>
        <taxon>Ovalentaria</taxon>
        <taxon>Atherinomorphae</taxon>
        <taxon>Cyprinodontiformes</taxon>
        <taxon>Goodeidae</taxon>
        <taxon>Xenoophorus</taxon>
    </lineage>
</organism>
<evidence type="ECO:0000313" key="2">
    <source>
        <dbReference type="Proteomes" id="UP001434883"/>
    </source>
</evidence>
<feature type="non-terminal residue" evidence="1">
    <location>
        <position position="1"/>
    </location>
</feature>
<protein>
    <submittedName>
        <fullName evidence="1">Uncharacterized protein</fullName>
    </submittedName>
</protein>
<dbReference type="EMBL" id="JAHRIN010050893">
    <property type="protein sequence ID" value="MEQ2208987.1"/>
    <property type="molecule type" value="Genomic_DNA"/>
</dbReference>
<name>A0ABV0RNN5_9TELE</name>
<dbReference type="Proteomes" id="UP001434883">
    <property type="component" value="Unassembled WGS sequence"/>
</dbReference>
<comment type="caution">
    <text evidence="1">The sequence shown here is derived from an EMBL/GenBank/DDBJ whole genome shotgun (WGS) entry which is preliminary data.</text>
</comment>
<evidence type="ECO:0000313" key="1">
    <source>
        <dbReference type="EMBL" id="MEQ2208987.1"/>
    </source>
</evidence>
<keyword evidence="2" id="KW-1185">Reference proteome</keyword>
<proteinExistence type="predicted"/>
<accession>A0ABV0RNN5</accession>
<sequence length="106" mass="12238">LGEFSARRRGIQTDQKEHTVRERFYDLEPGSRQLHREEGDCVLRSVGEVTAQLQPILLIRLSTGGQDEPVNHSGFSLDYLLKLSCFYLLDLSYHDCHPMTFNERVT</sequence>
<gene>
    <name evidence="1" type="ORF">XENOCAPTIV_021839</name>
</gene>